<dbReference type="WBParaSite" id="HPBE_0000954201-mRNA-1">
    <property type="protein sequence ID" value="HPBE_0000954201-mRNA-1"/>
    <property type="gene ID" value="HPBE_0000954201"/>
</dbReference>
<evidence type="ECO:0000313" key="2">
    <source>
        <dbReference type="EMBL" id="VDO81249.1"/>
    </source>
</evidence>
<dbReference type="AlphaFoldDB" id="A0A183FPJ5"/>
<evidence type="ECO:0000313" key="4">
    <source>
        <dbReference type="WBParaSite" id="HPBE_0000954201-mRNA-1"/>
    </source>
</evidence>
<dbReference type="EMBL" id="UZAH01026472">
    <property type="protein sequence ID" value="VDO81249.1"/>
    <property type="molecule type" value="Genomic_DNA"/>
</dbReference>
<feature type="region of interest" description="Disordered" evidence="1">
    <location>
        <begin position="49"/>
        <end position="86"/>
    </location>
</feature>
<dbReference type="Proteomes" id="UP000050761">
    <property type="component" value="Unassembled WGS sequence"/>
</dbReference>
<sequence>MSPTSPMSRQGSGFTRRVNDAEHVRLEKTCHRHRASDALDTKEMYTNVAKGLPDSDDVPPMSRKARSGREHMSPTLFNSPPGFGRDVTDVARGFRMQTTCYQ</sequence>
<reference evidence="4" key="2">
    <citation type="submission" date="2019-09" db="UniProtKB">
        <authorList>
            <consortium name="WormBaseParasite"/>
        </authorList>
    </citation>
    <scope>IDENTIFICATION</scope>
</reference>
<evidence type="ECO:0000256" key="1">
    <source>
        <dbReference type="SAM" id="MobiDB-lite"/>
    </source>
</evidence>
<protein>
    <submittedName>
        <fullName evidence="2 4">Uncharacterized protein</fullName>
    </submittedName>
</protein>
<keyword evidence="3" id="KW-1185">Reference proteome</keyword>
<name>A0A183FPJ5_HELPZ</name>
<proteinExistence type="predicted"/>
<gene>
    <name evidence="2" type="ORF">HPBE_LOCUS9543</name>
</gene>
<evidence type="ECO:0000313" key="3">
    <source>
        <dbReference type="Proteomes" id="UP000050761"/>
    </source>
</evidence>
<organism evidence="3 4">
    <name type="scientific">Heligmosomoides polygyrus</name>
    <name type="common">Parasitic roundworm</name>
    <dbReference type="NCBI Taxonomy" id="6339"/>
    <lineage>
        <taxon>Eukaryota</taxon>
        <taxon>Metazoa</taxon>
        <taxon>Ecdysozoa</taxon>
        <taxon>Nematoda</taxon>
        <taxon>Chromadorea</taxon>
        <taxon>Rhabditida</taxon>
        <taxon>Rhabditina</taxon>
        <taxon>Rhabditomorpha</taxon>
        <taxon>Strongyloidea</taxon>
        <taxon>Heligmosomidae</taxon>
        <taxon>Heligmosomoides</taxon>
    </lineage>
</organism>
<reference evidence="2 3" key="1">
    <citation type="submission" date="2018-11" db="EMBL/GenBank/DDBJ databases">
        <authorList>
            <consortium name="Pathogen Informatics"/>
        </authorList>
    </citation>
    <scope>NUCLEOTIDE SEQUENCE [LARGE SCALE GENOMIC DNA]</scope>
</reference>
<accession>A0A183FPJ5</accession>
<feature type="region of interest" description="Disordered" evidence="1">
    <location>
        <begin position="1"/>
        <end position="23"/>
    </location>
</feature>
<feature type="compositionally biased region" description="Polar residues" evidence="1">
    <location>
        <begin position="1"/>
        <end position="13"/>
    </location>
</feature>
<accession>A0A3P7YV27</accession>